<proteinExistence type="predicted"/>
<protein>
    <submittedName>
        <fullName evidence="1">Uncharacterized protein</fullName>
    </submittedName>
</protein>
<dbReference type="AlphaFoldDB" id="A0A850P3E7"/>
<accession>A0A850P3E7</accession>
<gene>
    <name evidence="1" type="ORF">HUK81_04725</name>
</gene>
<reference evidence="1 2" key="1">
    <citation type="submission" date="2020-06" db="EMBL/GenBank/DDBJ databases">
        <title>Description of novel acetic acid bacteria.</title>
        <authorList>
            <person name="Sombolestani A."/>
        </authorList>
    </citation>
    <scope>NUCLEOTIDE SEQUENCE [LARGE SCALE GENOMIC DNA]</scope>
    <source>
        <strain evidence="1 2">LMG 25</strain>
    </source>
</reference>
<name>A0A850P3E7_9PROT</name>
<evidence type="ECO:0000313" key="1">
    <source>
        <dbReference type="EMBL" id="NVN36252.1"/>
    </source>
</evidence>
<dbReference type="EMBL" id="JABXXS010000007">
    <property type="protein sequence ID" value="NVN36252.1"/>
    <property type="molecule type" value="Genomic_DNA"/>
</dbReference>
<sequence>MLIFEAFWQFALWYQRHTGHIVQPVPCWFHPVGKIRKNAKIVVFARDTDWPPQGVTGCGQIDKQRVAFFKLCLCMCIS</sequence>
<dbReference type="Proteomes" id="UP000522590">
    <property type="component" value="Unassembled WGS sequence"/>
</dbReference>
<comment type="caution">
    <text evidence="1">The sequence shown here is derived from an EMBL/GenBank/DDBJ whole genome shotgun (WGS) entry which is preliminary data.</text>
</comment>
<organism evidence="1 2">
    <name type="scientific">Komagataeibacter swingsii</name>
    <dbReference type="NCBI Taxonomy" id="215220"/>
    <lineage>
        <taxon>Bacteria</taxon>
        <taxon>Pseudomonadati</taxon>
        <taxon>Pseudomonadota</taxon>
        <taxon>Alphaproteobacteria</taxon>
        <taxon>Acetobacterales</taxon>
        <taxon>Acetobacteraceae</taxon>
        <taxon>Komagataeibacter</taxon>
    </lineage>
</organism>
<evidence type="ECO:0000313" key="2">
    <source>
        <dbReference type="Proteomes" id="UP000522590"/>
    </source>
</evidence>